<dbReference type="Proteomes" id="UP000325315">
    <property type="component" value="Unassembled WGS sequence"/>
</dbReference>
<evidence type="ECO:0000313" key="1">
    <source>
        <dbReference type="EMBL" id="KAA3483354.1"/>
    </source>
</evidence>
<dbReference type="AlphaFoldDB" id="A0A5B6WQ69"/>
<reference evidence="2" key="1">
    <citation type="journal article" date="2019" name="Plant Biotechnol. J.">
        <title>Genome sequencing of the Australian wild diploid species Gossypium australe highlights disease resistance and delayed gland morphogenesis.</title>
        <authorList>
            <person name="Cai Y."/>
            <person name="Cai X."/>
            <person name="Wang Q."/>
            <person name="Wang P."/>
            <person name="Zhang Y."/>
            <person name="Cai C."/>
            <person name="Xu Y."/>
            <person name="Wang K."/>
            <person name="Zhou Z."/>
            <person name="Wang C."/>
            <person name="Geng S."/>
            <person name="Li B."/>
            <person name="Dong Q."/>
            <person name="Hou Y."/>
            <person name="Wang H."/>
            <person name="Ai P."/>
            <person name="Liu Z."/>
            <person name="Yi F."/>
            <person name="Sun M."/>
            <person name="An G."/>
            <person name="Cheng J."/>
            <person name="Zhang Y."/>
            <person name="Shi Q."/>
            <person name="Xie Y."/>
            <person name="Shi X."/>
            <person name="Chang Y."/>
            <person name="Huang F."/>
            <person name="Chen Y."/>
            <person name="Hong S."/>
            <person name="Mi L."/>
            <person name="Sun Q."/>
            <person name="Zhang L."/>
            <person name="Zhou B."/>
            <person name="Peng R."/>
            <person name="Zhang X."/>
            <person name="Liu F."/>
        </authorList>
    </citation>
    <scope>NUCLEOTIDE SEQUENCE [LARGE SCALE GENOMIC DNA]</scope>
    <source>
        <strain evidence="2">cv. PA1801</strain>
    </source>
</reference>
<proteinExistence type="predicted"/>
<organism evidence="1 2">
    <name type="scientific">Gossypium australe</name>
    <dbReference type="NCBI Taxonomy" id="47621"/>
    <lineage>
        <taxon>Eukaryota</taxon>
        <taxon>Viridiplantae</taxon>
        <taxon>Streptophyta</taxon>
        <taxon>Embryophyta</taxon>
        <taxon>Tracheophyta</taxon>
        <taxon>Spermatophyta</taxon>
        <taxon>Magnoliopsida</taxon>
        <taxon>eudicotyledons</taxon>
        <taxon>Gunneridae</taxon>
        <taxon>Pentapetalae</taxon>
        <taxon>rosids</taxon>
        <taxon>malvids</taxon>
        <taxon>Malvales</taxon>
        <taxon>Malvaceae</taxon>
        <taxon>Malvoideae</taxon>
        <taxon>Gossypium</taxon>
    </lineage>
</organism>
<name>A0A5B6WQ69_9ROSI</name>
<sequence>MAYGLVHGRVTAVLHKSVYPIGLARPSTRLGTRVCVATSKGTRVRHTSVWSAVWPKSVCMPCFHTTCDTGHPIRLNKPPVDKIQKHGAEEFRATVDDDAKRAEFWLENTIRLLMNYLVLLMNVSNMLYLC</sequence>
<comment type="caution">
    <text evidence="1">The sequence shown here is derived from an EMBL/GenBank/DDBJ whole genome shotgun (WGS) entry which is preliminary data.</text>
</comment>
<accession>A0A5B6WQ69</accession>
<protein>
    <submittedName>
        <fullName evidence="1">Zinc finger CCHC domain-containing 8</fullName>
    </submittedName>
</protein>
<keyword evidence="2" id="KW-1185">Reference proteome</keyword>
<evidence type="ECO:0000313" key="2">
    <source>
        <dbReference type="Proteomes" id="UP000325315"/>
    </source>
</evidence>
<dbReference type="EMBL" id="SMMG02000002">
    <property type="protein sequence ID" value="KAA3483354.1"/>
    <property type="molecule type" value="Genomic_DNA"/>
</dbReference>
<dbReference type="OrthoDB" id="2272416at2759"/>
<gene>
    <name evidence="1" type="ORF">EPI10_005535</name>
</gene>